<gene>
    <name evidence="2" type="ORF">CRG98_022602</name>
</gene>
<evidence type="ECO:0000313" key="3">
    <source>
        <dbReference type="Proteomes" id="UP000233551"/>
    </source>
</evidence>
<reference evidence="2 3" key="1">
    <citation type="submission" date="2017-11" db="EMBL/GenBank/DDBJ databases">
        <title>De-novo sequencing of pomegranate (Punica granatum L.) genome.</title>
        <authorList>
            <person name="Akparov Z."/>
            <person name="Amiraslanov A."/>
            <person name="Hajiyeva S."/>
            <person name="Abbasov M."/>
            <person name="Kaur K."/>
            <person name="Hamwieh A."/>
            <person name="Solovyev V."/>
            <person name="Salamov A."/>
            <person name="Braich B."/>
            <person name="Kosarev P."/>
            <person name="Mahmoud A."/>
            <person name="Hajiyev E."/>
            <person name="Babayeva S."/>
            <person name="Izzatullayeva V."/>
            <person name="Mammadov A."/>
            <person name="Mammadov A."/>
            <person name="Sharifova S."/>
            <person name="Ojaghi J."/>
            <person name="Eynullazada K."/>
            <person name="Bayramov B."/>
            <person name="Abdulazimova A."/>
            <person name="Shahmuradov I."/>
        </authorList>
    </citation>
    <scope>NUCLEOTIDE SEQUENCE [LARGE SCALE GENOMIC DNA]</scope>
    <source>
        <strain evidence="3">cv. AG2017</strain>
        <tissue evidence="2">Leaf</tissue>
    </source>
</reference>
<sequence>MERGRELWGRAEDWWEFRERGRAQRKLQRRQAEEENKGDDDHLNEGSQEGKGSSSRFKMHGSGGKRKLLTCMECKFHLNGQRR</sequence>
<organism evidence="2 3">
    <name type="scientific">Punica granatum</name>
    <name type="common">Pomegranate</name>
    <dbReference type="NCBI Taxonomy" id="22663"/>
    <lineage>
        <taxon>Eukaryota</taxon>
        <taxon>Viridiplantae</taxon>
        <taxon>Streptophyta</taxon>
        <taxon>Embryophyta</taxon>
        <taxon>Tracheophyta</taxon>
        <taxon>Spermatophyta</taxon>
        <taxon>Magnoliopsida</taxon>
        <taxon>eudicotyledons</taxon>
        <taxon>Gunneridae</taxon>
        <taxon>Pentapetalae</taxon>
        <taxon>rosids</taxon>
        <taxon>malvids</taxon>
        <taxon>Myrtales</taxon>
        <taxon>Lythraceae</taxon>
        <taxon>Punica</taxon>
    </lineage>
</organism>
<feature type="compositionally biased region" description="Polar residues" evidence="1">
    <location>
        <begin position="45"/>
        <end position="56"/>
    </location>
</feature>
<evidence type="ECO:0000256" key="1">
    <source>
        <dbReference type="SAM" id="MobiDB-lite"/>
    </source>
</evidence>
<accession>A0A2I0JN94</accession>
<dbReference type="AlphaFoldDB" id="A0A2I0JN94"/>
<comment type="caution">
    <text evidence="2">The sequence shown here is derived from an EMBL/GenBank/DDBJ whole genome shotgun (WGS) entry which is preliminary data.</text>
</comment>
<name>A0A2I0JN94_PUNGR</name>
<feature type="compositionally biased region" description="Basic and acidic residues" evidence="1">
    <location>
        <begin position="30"/>
        <end position="44"/>
    </location>
</feature>
<evidence type="ECO:0000313" key="2">
    <source>
        <dbReference type="EMBL" id="PKI57006.1"/>
    </source>
</evidence>
<dbReference type="EMBL" id="PGOL01001541">
    <property type="protein sequence ID" value="PKI57006.1"/>
    <property type="molecule type" value="Genomic_DNA"/>
</dbReference>
<proteinExistence type="predicted"/>
<protein>
    <submittedName>
        <fullName evidence="2">Uncharacterized protein</fullName>
    </submittedName>
</protein>
<dbReference type="Proteomes" id="UP000233551">
    <property type="component" value="Unassembled WGS sequence"/>
</dbReference>
<feature type="region of interest" description="Disordered" evidence="1">
    <location>
        <begin position="22"/>
        <end position="63"/>
    </location>
</feature>
<keyword evidence="3" id="KW-1185">Reference proteome</keyword>